<proteinExistence type="predicted"/>
<gene>
    <name evidence="6 7" type="primary">LOC117213907</name>
</gene>
<dbReference type="AlphaFoldDB" id="A0A6P8NM95"/>
<feature type="compositionally biased region" description="Acidic residues" evidence="4">
    <location>
        <begin position="270"/>
        <end position="301"/>
    </location>
</feature>
<dbReference type="PANTHER" id="PTHR46380:SF2">
    <property type="entry name" value="CYCLIN-D-BINDING MYB-LIKE TRANSCRIPTION FACTOR 1"/>
    <property type="match status" value="1"/>
</dbReference>
<dbReference type="Proteomes" id="UP000515164">
    <property type="component" value="Unplaced"/>
</dbReference>
<dbReference type="InterPro" id="IPR051651">
    <property type="entry name" value="DMTF1_DNA-bind_reg"/>
</dbReference>
<evidence type="ECO:0000256" key="3">
    <source>
        <dbReference type="ARBA" id="ARBA00023242"/>
    </source>
</evidence>
<feature type="region of interest" description="Disordered" evidence="4">
    <location>
        <begin position="270"/>
        <end position="309"/>
    </location>
</feature>
<dbReference type="PANTHER" id="PTHR46380">
    <property type="entry name" value="CYCLIN-D-BINDING MYB-LIKE TRANSCRIPTION FACTOR 1"/>
    <property type="match status" value="1"/>
</dbReference>
<organism evidence="5 7">
    <name type="scientific">Bombus bifarius</name>
    <dbReference type="NCBI Taxonomy" id="103933"/>
    <lineage>
        <taxon>Eukaryota</taxon>
        <taxon>Metazoa</taxon>
        <taxon>Ecdysozoa</taxon>
        <taxon>Arthropoda</taxon>
        <taxon>Hexapoda</taxon>
        <taxon>Insecta</taxon>
        <taxon>Pterygota</taxon>
        <taxon>Neoptera</taxon>
        <taxon>Endopterygota</taxon>
        <taxon>Hymenoptera</taxon>
        <taxon>Apocrita</taxon>
        <taxon>Aculeata</taxon>
        <taxon>Apoidea</taxon>
        <taxon>Anthophila</taxon>
        <taxon>Apidae</taxon>
        <taxon>Bombus</taxon>
        <taxon>Pyrobombus</taxon>
    </lineage>
</organism>
<keyword evidence="5" id="KW-1185">Reference proteome</keyword>
<dbReference type="RefSeq" id="XP_033315486.1">
    <property type="nucleotide sequence ID" value="XM_033459595.1"/>
</dbReference>
<dbReference type="Gene3D" id="1.10.10.60">
    <property type="entry name" value="Homeodomain-like"/>
    <property type="match status" value="1"/>
</dbReference>
<evidence type="ECO:0000256" key="1">
    <source>
        <dbReference type="ARBA" id="ARBA00004123"/>
    </source>
</evidence>
<keyword evidence="2" id="KW-0238">DNA-binding</keyword>
<protein>
    <submittedName>
        <fullName evidence="6 7">SUN domain-containing protein 2-like</fullName>
    </submittedName>
</protein>
<dbReference type="SUPFAM" id="SSF46689">
    <property type="entry name" value="Homeodomain-like"/>
    <property type="match status" value="1"/>
</dbReference>
<evidence type="ECO:0000313" key="6">
    <source>
        <dbReference type="RefSeq" id="XP_033315486.1"/>
    </source>
</evidence>
<accession>A0A6P8NM95</accession>
<dbReference type="KEGG" id="bbif:117213907"/>
<keyword evidence="3" id="KW-0539">Nucleus</keyword>
<feature type="region of interest" description="Disordered" evidence="4">
    <location>
        <begin position="217"/>
        <end position="236"/>
    </location>
</feature>
<evidence type="ECO:0000256" key="2">
    <source>
        <dbReference type="ARBA" id="ARBA00023125"/>
    </source>
</evidence>
<dbReference type="GO" id="GO:0000978">
    <property type="term" value="F:RNA polymerase II cis-regulatory region sequence-specific DNA binding"/>
    <property type="evidence" value="ECO:0007669"/>
    <property type="project" value="TreeGrafter"/>
</dbReference>
<dbReference type="GO" id="GO:0000981">
    <property type="term" value="F:DNA-binding transcription factor activity, RNA polymerase II-specific"/>
    <property type="evidence" value="ECO:0007669"/>
    <property type="project" value="TreeGrafter"/>
</dbReference>
<feature type="region of interest" description="Disordered" evidence="4">
    <location>
        <begin position="1"/>
        <end position="35"/>
    </location>
</feature>
<evidence type="ECO:0000313" key="7">
    <source>
        <dbReference type="RefSeq" id="XP_033315487.1"/>
    </source>
</evidence>
<feature type="compositionally biased region" description="Polar residues" evidence="4">
    <location>
        <begin position="9"/>
        <end position="34"/>
    </location>
</feature>
<reference evidence="6 7" key="1">
    <citation type="submission" date="2025-04" db="UniProtKB">
        <authorList>
            <consortium name="RefSeq"/>
        </authorList>
    </citation>
    <scope>IDENTIFICATION</scope>
    <source>
        <tissue evidence="6 7">Muscle</tissue>
    </source>
</reference>
<comment type="subcellular location">
    <subcellularLocation>
        <location evidence="1">Nucleus</location>
    </subcellularLocation>
</comment>
<evidence type="ECO:0000313" key="5">
    <source>
        <dbReference type="Proteomes" id="UP000515164"/>
    </source>
</evidence>
<sequence>MELQKKKILTQNGTPNKGVNKKSLVNNGNVSSETSHADLDLKKGCSNDEITNKSQQSIISVRKIEDLCRTPQKSNTLGGLGSIENIQIENVNSPKNFTPNSLGINLMKWHSQTETPSKHKRKRQYLCNEHTSERKIKRELCSDNDYDQLSDAVKLESCDNELNDLEAIDMLHDLDSVMDFEESKIDTDIFCSTINETMQDNQTIETSRDPEVDPLYITDNEETSTPHKNIKNQETSVENKIRMTGKHKCNKEDTDNDYDDLKYILGELDIEMPLEDEEEEEEEEREEREEEEEEEEEEVEEKEEKNELSEDAMKKLYKLKVKLMHKVPKQHKIEHTAGSKTLTRREKELFLKHGPLKSGIFTPSEDKIIKDNWKAFCKAHDWNPKCVKPFIHMKHANRFYIKSMEERQKFTQFLANNLPWRTLYSVFHRFKHLYGNHEKIFQRYTSVEDKKILSYMKNKQNEEKVHRFSELSKMLGRSRHSIWSRYQLLKKMQQDEDPSSEIKWTLSLIGKFIKTLMSITLCETVEDLKDAIIPKPVWRKLEEKLGIHHNTLKKFWIFQLHMQLFCPEPIYLNDIKIKLIEYIYGKGISNSREIVWSNVAKYFDGVTNIFLCKIFFYLVQEAALKINTKNFTDIVEYLYNEKIQDIKNELTDKFLPRLFYNGKVKIIDEDLNEDISI</sequence>
<dbReference type="GO" id="GO:0005634">
    <property type="term" value="C:nucleus"/>
    <property type="evidence" value="ECO:0007669"/>
    <property type="project" value="UniProtKB-SubCell"/>
</dbReference>
<evidence type="ECO:0000256" key="4">
    <source>
        <dbReference type="SAM" id="MobiDB-lite"/>
    </source>
</evidence>
<dbReference type="InterPro" id="IPR009057">
    <property type="entry name" value="Homeodomain-like_sf"/>
</dbReference>
<dbReference type="RefSeq" id="XP_033315487.1">
    <property type="nucleotide sequence ID" value="XM_033459596.1"/>
</dbReference>
<name>A0A6P8NM95_9HYME</name>
<dbReference type="GeneID" id="117213907"/>